<feature type="compositionally biased region" description="Basic and acidic residues" evidence="1">
    <location>
        <begin position="170"/>
        <end position="185"/>
    </location>
</feature>
<feature type="compositionally biased region" description="Basic and acidic residues" evidence="1">
    <location>
        <begin position="656"/>
        <end position="665"/>
    </location>
</feature>
<dbReference type="EMBL" id="GBEZ01013318">
    <property type="protein sequence ID" value="JAC72657.1"/>
    <property type="molecule type" value="Transcribed_RNA"/>
</dbReference>
<feature type="region of interest" description="Disordered" evidence="1">
    <location>
        <begin position="321"/>
        <end position="533"/>
    </location>
</feature>
<feature type="compositionally biased region" description="Basic and acidic residues" evidence="1">
    <location>
        <begin position="142"/>
        <end position="153"/>
    </location>
</feature>
<dbReference type="AlphaFoldDB" id="A0A061RIA1"/>
<reference evidence="2" key="1">
    <citation type="submission" date="2014-05" db="EMBL/GenBank/DDBJ databases">
        <title>The transcriptome of the halophilic microalga Tetraselmis sp. GSL018 isolated from the Great Salt Lake, Utah.</title>
        <authorList>
            <person name="Jinkerson R.E."/>
            <person name="D'Adamo S."/>
            <person name="Posewitz M.C."/>
        </authorList>
    </citation>
    <scope>NUCLEOTIDE SEQUENCE</scope>
    <source>
        <strain evidence="2">GSL018</strain>
    </source>
</reference>
<feature type="region of interest" description="Disordered" evidence="1">
    <location>
        <begin position="106"/>
        <end position="305"/>
    </location>
</feature>
<evidence type="ECO:0000313" key="2">
    <source>
        <dbReference type="EMBL" id="JAC72657.1"/>
    </source>
</evidence>
<feature type="compositionally biased region" description="Basic and acidic residues" evidence="1">
    <location>
        <begin position="52"/>
        <end position="83"/>
    </location>
</feature>
<feature type="region of interest" description="Disordered" evidence="1">
    <location>
        <begin position="765"/>
        <end position="787"/>
    </location>
</feature>
<feature type="compositionally biased region" description="Basic and acidic residues" evidence="1">
    <location>
        <begin position="27"/>
        <end position="45"/>
    </location>
</feature>
<feature type="compositionally biased region" description="Polar residues" evidence="1">
    <location>
        <begin position="120"/>
        <end position="132"/>
    </location>
</feature>
<feature type="compositionally biased region" description="Basic and acidic residues" evidence="1">
    <location>
        <begin position="258"/>
        <end position="268"/>
    </location>
</feature>
<feature type="compositionally biased region" description="Polar residues" evidence="1">
    <location>
        <begin position="606"/>
        <end position="623"/>
    </location>
</feature>
<feature type="compositionally biased region" description="Pro residues" evidence="1">
    <location>
        <begin position="630"/>
        <end position="645"/>
    </location>
</feature>
<protein>
    <submittedName>
        <fullName evidence="2">Uncharacterized protein</fullName>
    </submittedName>
</protein>
<organism evidence="2">
    <name type="scientific">Tetraselmis sp. GSL018</name>
    <dbReference type="NCBI Taxonomy" id="582737"/>
    <lineage>
        <taxon>Eukaryota</taxon>
        <taxon>Viridiplantae</taxon>
        <taxon>Chlorophyta</taxon>
        <taxon>core chlorophytes</taxon>
        <taxon>Chlorodendrophyceae</taxon>
        <taxon>Chlorodendrales</taxon>
        <taxon>Chlorodendraceae</taxon>
        <taxon>Tetraselmis</taxon>
    </lineage>
</organism>
<feature type="region of interest" description="Disordered" evidence="1">
    <location>
        <begin position="590"/>
        <end position="689"/>
    </location>
</feature>
<feature type="compositionally biased region" description="Basic and acidic residues" evidence="1">
    <location>
        <begin position="109"/>
        <end position="119"/>
    </location>
</feature>
<proteinExistence type="predicted"/>
<feature type="region of interest" description="Disordered" evidence="1">
    <location>
        <begin position="1"/>
        <end position="93"/>
    </location>
</feature>
<sequence length="787" mass="84433">MADDEAILEMKQEALAGEVDDSLQQAKENKPDEVDAKPEPLRQVDDQSQLADADKTQKQADVEAEAHQDTSRVDSPEDLKESAEYNVSPFPDYAFPNQQVIQYEGGDPITHKLEDREFTSHNSGAAEQNQSAMACDVNNIGESDKYGEEKDVPATEGEDVLVSSANANELRCEDQKHDDEQEAAGRGDPSANVCEPETLQAPDKEDNPSHIHQGVETENASSQDGSPSEKRKRKPRASDDHESPRPPRLSPEPADDPEAAKRVREKNRLRLYRYNRNVEKRQLMARGDASSWPARPTAAEAEAASNAAEGFGAGLIQGAMLSSQDIAKEPQGSPTTAGEGGESPQTASKQRPRSDPPRMSPIPEGATAEEQKRIKAKNRLRLYRWNISQGIKTRQKPVKKRVSSTGFPGSDDAEAPGEGLPDGQRQGDASGQTAASEPSSFAAVAAAAASAQQQGPADAGQMAAHTLSAQSIMDMIRAPRGAGCPEASPSQSPTAKRPRNVPRAVPSGPPRLSPEPEDPKEAKRVRSKNRVRMHRYNQSIMASQQAAAEAAKASLGSVGGLSAAAALQLAQAPLMGQGAQLLARQLGAMQHGGSDPLQDLYRHMLENQTQPHQQLGPPSSQPAACSGGEPPSPWRPVARPAPAPQKRPSETSEQQEAAHDMDRAAKRQRRASESAGPSQSFVASLEELPFQELPPNLRELAFETYVKETMGMASSLHSLETQLRASPSMEGGHMAQQSAALLSAVSQLRSDAWGLSQLRLSQYAASKAGGAEANKTPSRRPSQAGEE</sequence>
<feature type="compositionally biased region" description="Basic and acidic residues" evidence="1">
    <location>
        <begin position="202"/>
        <end position="215"/>
    </location>
</feature>
<evidence type="ECO:0000256" key="1">
    <source>
        <dbReference type="SAM" id="MobiDB-lite"/>
    </source>
</evidence>
<feature type="compositionally biased region" description="Low complexity" evidence="1">
    <location>
        <begin position="434"/>
        <end position="464"/>
    </location>
</feature>
<feature type="compositionally biased region" description="Basic and acidic residues" evidence="1">
    <location>
        <begin position="236"/>
        <end position="245"/>
    </location>
</feature>
<feature type="compositionally biased region" description="Basic residues" evidence="1">
    <location>
        <begin position="393"/>
        <end position="402"/>
    </location>
</feature>
<gene>
    <name evidence="2" type="ORF">TSPGSL018_30801</name>
</gene>
<feature type="compositionally biased region" description="Polar residues" evidence="1">
    <location>
        <begin position="216"/>
        <end position="226"/>
    </location>
</feature>
<accession>A0A061RIA1</accession>
<name>A0A061RIA1_9CHLO</name>